<dbReference type="Proteomes" id="UP000319783">
    <property type="component" value="Unassembled WGS sequence"/>
</dbReference>
<protein>
    <recommendedName>
        <fullName evidence="3">Addiction module protein</fullName>
    </recommendedName>
</protein>
<evidence type="ECO:0008006" key="3">
    <source>
        <dbReference type="Google" id="ProtNLM"/>
    </source>
</evidence>
<dbReference type="EMBL" id="SULG01000007">
    <property type="protein sequence ID" value="TLD43145.1"/>
    <property type="molecule type" value="Genomic_DNA"/>
</dbReference>
<dbReference type="NCBIfam" id="TIGR02574">
    <property type="entry name" value="stabl_TIGR02574"/>
    <property type="match status" value="1"/>
</dbReference>
<accession>A0A533QEG5</accession>
<name>A0A533QEG5_9BACT</name>
<sequence>MNVKDIPEIKKLSTAEKILLVEDLWDSIAADESVVPVPQSHMEELERRLKGYESTPGNLLSLEELQTRIEKRK</sequence>
<reference evidence="1 2" key="1">
    <citation type="submission" date="2019-04" db="EMBL/GenBank/DDBJ databases">
        <title>Genome of a novel bacterium Candidatus Jettenia ecosi reconstructed from metagenome of an anammox bioreactor.</title>
        <authorList>
            <person name="Mardanov A.V."/>
            <person name="Beletsky A.V."/>
            <person name="Ravin N.V."/>
            <person name="Botchkova E.A."/>
            <person name="Litti Y.V."/>
            <person name="Nozhevnikova A.N."/>
        </authorList>
    </citation>
    <scope>NUCLEOTIDE SEQUENCE [LARGE SCALE GENOMIC DNA]</scope>
    <source>
        <strain evidence="1">J2</strain>
    </source>
</reference>
<gene>
    <name evidence="1" type="ORF">JETT_0580</name>
</gene>
<comment type="caution">
    <text evidence="1">The sequence shown here is derived from an EMBL/GenBank/DDBJ whole genome shotgun (WGS) entry which is preliminary data.</text>
</comment>
<dbReference type="AlphaFoldDB" id="A0A533QEG5"/>
<evidence type="ECO:0000313" key="2">
    <source>
        <dbReference type="Proteomes" id="UP000319783"/>
    </source>
</evidence>
<evidence type="ECO:0000313" key="1">
    <source>
        <dbReference type="EMBL" id="TLD43145.1"/>
    </source>
</evidence>
<organism evidence="1 2">
    <name type="scientific">Candidatus Jettenia ecosi</name>
    <dbReference type="NCBI Taxonomy" id="2494326"/>
    <lineage>
        <taxon>Bacteria</taxon>
        <taxon>Pseudomonadati</taxon>
        <taxon>Planctomycetota</taxon>
        <taxon>Candidatus Brocadiia</taxon>
        <taxon>Candidatus Brocadiales</taxon>
        <taxon>Candidatus Brocadiaceae</taxon>
        <taxon>Candidatus Jettenia</taxon>
    </lineage>
</organism>
<proteinExistence type="predicted"/>
<dbReference type="InterPro" id="IPR013406">
    <property type="entry name" value="CHP02574_addiction_mod"/>
</dbReference>
<dbReference type="Pfam" id="PF09720">
    <property type="entry name" value="Unstab_antitox"/>
    <property type="match status" value="1"/>
</dbReference>